<evidence type="ECO:0000313" key="1">
    <source>
        <dbReference type="EMBL" id="MCY1722398.1"/>
    </source>
</evidence>
<evidence type="ECO:0000313" key="2">
    <source>
        <dbReference type="Proteomes" id="UP001145087"/>
    </source>
</evidence>
<protein>
    <submittedName>
        <fullName evidence="1">Uncharacterized protein</fullName>
    </submittedName>
</protein>
<organism evidence="1 2">
    <name type="scientific">Draconibacterium aestuarii</name>
    <dbReference type="NCBI Taxonomy" id="2998507"/>
    <lineage>
        <taxon>Bacteria</taxon>
        <taxon>Pseudomonadati</taxon>
        <taxon>Bacteroidota</taxon>
        <taxon>Bacteroidia</taxon>
        <taxon>Marinilabiliales</taxon>
        <taxon>Prolixibacteraceae</taxon>
        <taxon>Draconibacterium</taxon>
    </lineage>
</organism>
<comment type="caution">
    <text evidence="1">The sequence shown here is derived from an EMBL/GenBank/DDBJ whole genome shotgun (WGS) entry which is preliminary data.</text>
</comment>
<dbReference type="Proteomes" id="UP001145087">
    <property type="component" value="Unassembled WGS sequence"/>
</dbReference>
<reference evidence="1" key="1">
    <citation type="submission" date="2022-11" db="EMBL/GenBank/DDBJ databases">
        <title>Marilongibacter aestuarii gen. nov., sp. nov., isolated from tidal flat sediment.</title>
        <authorList>
            <person name="Jiayan W."/>
        </authorList>
    </citation>
    <scope>NUCLEOTIDE SEQUENCE</scope>
    <source>
        <strain evidence="1">Z1-6</strain>
    </source>
</reference>
<dbReference type="AlphaFoldDB" id="A0A9X3J7E5"/>
<gene>
    <name evidence="1" type="ORF">OU798_18765</name>
</gene>
<sequence length="198" mass="23137">MEKEYLIVGLTVGYMLKVMKSKKTISKFKEEFAAIRHGDYVEFINLINEPIPEMVVHERGKIEVNPPLKNNDIDMIQIVKAGPSLNKFQKLCFQEYGGINDSDISDKIFYEVAIFELSLRVHANNRKLLEPRDNFETVIIVVSESFDLNDKDKNQLQRGRRFLNMIKHFNNQFDSWETGTKEFLKASKILDKYKLTIL</sequence>
<accession>A0A9X3J7E5</accession>
<dbReference type="EMBL" id="JAPOHD010000056">
    <property type="protein sequence ID" value="MCY1722398.1"/>
    <property type="molecule type" value="Genomic_DNA"/>
</dbReference>
<keyword evidence="2" id="KW-1185">Reference proteome</keyword>
<dbReference type="RefSeq" id="WP_343334724.1">
    <property type="nucleotide sequence ID" value="NZ_JAPOHD010000056.1"/>
</dbReference>
<name>A0A9X3J7E5_9BACT</name>
<proteinExistence type="predicted"/>